<dbReference type="NCBIfam" id="TIGR02532">
    <property type="entry name" value="IV_pilin_GFxxxE"/>
    <property type="match status" value="1"/>
</dbReference>
<keyword evidence="8" id="KW-0178">Competence</keyword>
<gene>
    <name evidence="11" type="ORF">TART1_2388</name>
</gene>
<evidence type="ECO:0000256" key="3">
    <source>
        <dbReference type="ARBA" id="ARBA00022475"/>
    </source>
</evidence>
<reference evidence="12" key="1">
    <citation type="submission" date="2018-05" db="EMBL/GenBank/DDBJ databases">
        <authorList>
            <person name="Strepis N."/>
        </authorList>
    </citation>
    <scope>NUCLEOTIDE SEQUENCE [LARGE SCALE GENOMIC DNA]</scope>
</reference>
<dbReference type="SUPFAM" id="SSF54523">
    <property type="entry name" value="Pili subunits"/>
    <property type="match status" value="1"/>
</dbReference>
<comment type="subcellular location">
    <subcellularLocation>
        <location evidence="1">Cell membrane</location>
        <topology evidence="1">Single-pass membrane protein</topology>
    </subcellularLocation>
    <subcellularLocation>
        <location evidence="2">Cell surface</location>
    </subcellularLocation>
</comment>
<evidence type="ECO:0000256" key="2">
    <source>
        <dbReference type="ARBA" id="ARBA00004241"/>
    </source>
</evidence>
<dbReference type="GO" id="GO:0005886">
    <property type="term" value="C:plasma membrane"/>
    <property type="evidence" value="ECO:0007669"/>
    <property type="project" value="UniProtKB-SubCell"/>
</dbReference>
<dbReference type="InterPro" id="IPR000983">
    <property type="entry name" value="Bac_GSPG_pilin"/>
</dbReference>
<evidence type="ECO:0000256" key="1">
    <source>
        <dbReference type="ARBA" id="ARBA00004162"/>
    </source>
</evidence>
<dbReference type="NCBIfam" id="NF040999">
    <property type="entry name" value="pilin_ComGC"/>
    <property type="match status" value="1"/>
</dbReference>
<accession>A0A383TGX3</accession>
<dbReference type="AlphaFoldDB" id="A0A383TGX3"/>
<dbReference type="PRINTS" id="PR00813">
    <property type="entry name" value="BCTERIALGSPG"/>
</dbReference>
<dbReference type="InterPro" id="IPR012902">
    <property type="entry name" value="N_methyl_site"/>
</dbReference>
<dbReference type="GO" id="GO:0009986">
    <property type="term" value="C:cell surface"/>
    <property type="evidence" value="ECO:0007669"/>
    <property type="project" value="UniProtKB-SubCell"/>
</dbReference>
<dbReference type="EMBL" id="UNRR01000036">
    <property type="protein sequence ID" value="SYZ79533.1"/>
    <property type="molecule type" value="Genomic_DNA"/>
</dbReference>
<evidence type="ECO:0000256" key="9">
    <source>
        <dbReference type="ARBA" id="ARBA00043982"/>
    </source>
</evidence>
<keyword evidence="5 10" id="KW-0812">Transmembrane</keyword>
<sequence length="111" mass="11994">MKTIKKTLKNKQGFTLMEMVLVLFIISVLMLMIIPNVANTKKSVETKGTDALAVVVQTQANMYELDTGTEAASFTVLNTAGYLSDKQVTEATAKLTITAGEVEPIEVVVTP</sequence>
<dbReference type="Pfam" id="PF07963">
    <property type="entry name" value="N_methyl"/>
    <property type="match status" value="1"/>
</dbReference>
<evidence type="ECO:0000256" key="10">
    <source>
        <dbReference type="SAM" id="Phobius"/>
    </source>
</evidence>
<keyword evidence="6 10" id="KW-1133">Transmembrane helix</keyword>
<dbReference type="GO" id="GO:0015627">
    <property type="term" value="C:type II protein secretion system complex"/>
    <property type="evidence" value="ECO:0007669"/>
    <property type="project" value="InterPro"/>
</dbReference>
<keyword evidence="3" id="KW-1003">Cell membrane</keyword>
<evidence type="ECO:0000313" key="12">
    <source>
        <dbReference type="Proteomes" id="UP000262072"/>
    </source>
</evidence>
<keyword evidence="7 10" id="KW-0472">Membrane</keyword>
<dbReference type="InterPro" id="IPR045584">
    <property type="entry name" value="Pilin-like"/>
</dbReference>
<name>A0A383TGX3_9LACT</name>
<protein>
    <submittedName>
        <fullName evidence="11">Bacterial general secretion pathway protein g-type pilin</fullName>
    </submittedName>
</protein>
<dbReference type="OrthoDB" id="1798043at2"/>
<evidence type="ECO:0000313" key="11">
    <source>
        <dbReference type="EMBL" id="SYZ79533.1"/>
    </source>
</evidence>
<dbReference type="PIRSF" id="PIRSF029928">
    <property type="entry name" value="Late_competence_ComGC"/>
    <property type="match status" value="1"/>
</dbReference>
<evidence type="ECO:0000256" key="6">
    <source>
        <dbReference type="ARBA" id="ARBA00022989"/>
    </source>
</evidence>
<comment type="similarity">
    <text evidence="9">Belongs to the ComGC family.</text>
</comment>
<evidence type="ECO:0000256" key="8">
    <source>
        <dbReference type="ARBA" id="ARBA00023287"/>
    </source>
</evidence>
<feature type="transmembrane region" description="Helical" evidence="10">
    <location>
        <begin position="12"/>
        <end position="34"/>
    </location>
</feature>
<dbReference type="GO" id="GO:0015628">
    <property type="term" value="P:protein secretion by the type II secretion system"/>
    <property type="evidence" value="ECO:0007669"/>
    <property type="project" value="InterPro"/>
</dbReference>
<proteinExistence type="inferred from homology"/>
<evidence type="ECO:0000256" key="5">
    <source>
        <dbReference type="ARBA" id="ARBA00022692"/>
    </source>
</evidence>
<dbReference type="GO" id="GO:0030420">
    <property type="term" value="P:establishment of competence for transformation"/>
    <property type="evidence" value="ECO:0007669"/>
    <property type="project" value="UniProtKB-KW"/>
</dbReference>
<dbReference type="Proteomes" id="UP000262072">
    <property type="component" value="Unassembled WGS sequence"/>
</dbReference>
<evidence type="ECO:0000256" key="4">
    <source>
        <dbReference type="ARBA" id="ARBA00022481"/>
    </source>
</evidence>
<dbReference type="Gene3D" id="3.30.700.10">
    <property type="entry name" value="Glycoprotein, Type 4 Pilin"/>
    <property type="match status" value="1"/>
</dbReference>
<dbReference type="RefSeq" id="WP_086627778.1">
    <property type="nucleotide sequence ID" value="NZ_OY761017.1"/>
</dbReference>
<dbReference type="InterPro" id="IPR016940">
    <property type="entry name" value="ComGC"/>
</dbReference>
<evidence type="ECO:0000256" key="7">
    <source>
        <dbReference type="ARBA" id="ARBA00023136"/>
    </source>
</evidence>
<keyword evidence="4" id="KW-0488">Methylation</keyword>
<organism evidence="11 12">
    <name type="scientific">Trichococcus shcherbakoviae</name>
    <dbReference type="NCBI Taxonomy" id="2094020"/>
    <lineage>
        <taxon>Bacteria</taxon>
        <taxon>Bacillati</taxon>
        <taxon>Bacillota</taxon>
        <taxon>Bacilli</taxon>
        <taxon>Lactobacillales</taxon>
        <taxon>Carnobacteriaceae</taxon>
        <taxon>Trichococcus</taxon>
    </lineage>
</organism>